<organism evidence="1 2">
    <name type="scientific">Mycena maculata</name>
    <dbReference type="NCBI Taxonomy" id="230809"/>
    <lineage>
        <taxon>Eukaryota</taxon>
        <taxon>Fungi</taxon>
        <taxon>Dikarya</taxon>
        <taxon>Basidiomycota</taxon>
        <taxon>Agaricomycotina</taxon>
        <taxon>Agaricomycetes</taxon>
        <taxon>Agaricomycetidae</taxon>
        <taxon>Agaricales</taxon>
        <taxon>Marasmiineae</taxon>
        <taxon>Mycenaceae</taxon>
        <taxon>Mycena</taxon>
    </lineage>
</organism>
<keyword evidence="2" id="KW-1185">Reference proteome</keyword>
<evidence type="ECO:0000313" key="2">
    <source>
        <dbReference type="Proteomes" id="UP001215280"/>
    </source>
</evidence>
<dbReference type="Proteomes" id="UP001215280">
    <property type="component" value="Unassembled WGS sequence"/>
</dbReference>
<comment type="caution">
    <text evidence="1">The sequence shown here is derived from an EMBL/GenBank/DDBJ whole genome shotgun (WGS) entry which is preliminary data.</text>
</comment>
<accession>A0AAD7HND1</accession>
<proteinExistence type="predicted"/>
<gene>
    <name evidence="1" type="ORF">DFH07DRAFT_783477</name>
</gene>
<sequence length="109" mass="12378">MTEKRKAEEGQIRSEIRNGCSGGSLIRYHHHLQFSHAGFTVDEGQTGRVAANVPRRVCSQGLEPKGDLPTRVAYELHRKFAEMAYEPTKYGLRAFQILRKSIHRALESL</sequence>
<evidence type="ECO:0000313" key="1">
    <source>
        <dbReference type="EMBL" id="KAJ7723737.1"/>
    </source>
</evidence>
<protein>
    <submittedName>
        <fullName evidence="1">Uncharacterized protein</fullName>
    </submittedName>
</protein>
<dbReference type="EMBL" id="JARJLG010000244">
    <property type="protein sequence ID" value="KAJ7723737.1"/>
    <property type="molecule type" value="Genomic_DNA"/>
</dbReference>
<name>A0AAD7HND1_9AGAR</name>
<reference evidence="1" key="1">
    <citation type="submission" date="2023-03" db="EMBL/GenBank/DDBJ databases">
        <title>Massive genome expansion in bonnet fungi (Mycena s.s.) driven by repeated elements and novel gene families across ecological guilds.</title>
        <authorList>
            <consortium name="Lawrence Berkeley National Laboratory"/>
            <person name="Harder C.B."/>
            <person name="Miyauchi S."/>
            <person name="Viragh M."/>
            <person name="Kuo A."/>
            <person name="Thoen E."/>
            <person name="Andreopoulos B."/>
            <person name="Lu D."/>
            <person name="Skrede I."/>
            <person name="Drula E."/>
            <person name="Henrissat B."/>
            <person name="Morin E."/>
            <person name="Kohler A."/>
            <person name="Barry K."/>
            <person name="LaButti K."/>
            <person name="Morin E."/>
            <person name="Salamov A."/>
            <person name="Lipzen A."/>
            <person name="Mereny Z."/>
            <person name="Hegedus B."/>
            <person name="Baldrian P."/>
            <person name="Stursova M."/>
            <person name="Weitz H."/>
            <person name="Taylor A."/>
            <person name="Grigoriev I.V."/>
            <person name="Nagy L.G."/>
            <person name="Martin F."/>
            <person name="Kauserud H."/>
        </authorList>
    </citation>
    <scope>NUCLEOTIDE SEQUENCE</scope>
    <source>
        <strain evidence="1">CBHHK188m</strain>
    </source>
</reference>
<dbReference type="AlphaFoldDB" id="A0AAD7HND1"/>